<protein>
    <submittedName>
        <fullName evidence="1">Uncharacterized protein</fullName>
    </submittedName>
</protein>
<organism evidence="1">
    <name type="scientific">Caudovirales sp. ctu3532</name>
    <dbReference type="NCBI Taxonomy" id="2827639"/>
    <lineage>
        <taxon>Viruses</taxon>
        <taxon>Duplodnaviria</taxon>
        <taxon>Heunggongvirae</taxon>
        <taxon>Uroviricota</taxon>
        <taxon>Caudoviricetes</taxon>
    </lineage>
</organism>
<sequence length="357" mass="36841">MAYDNTKLVKLGALKALAQKVQSDYALKTDLSKLSTKVDGIIKTGGEPNVITGVKVNGTLLTLVDKIADILIAEGKTNGAIAANGVDVPVHGLAALAYKAEVSETELSAALKAAIDAKAKQADLDTLTGTGEGSISKMIDAAINKFATDVSDDNVVNSYKELIDWVAKHGPEATKMAGGISENKTAIANLKKFVGDLPKGATSTTVVAYIAEAIAALSIGDYAKTTEVTSAINTALASYYKKTEVETALGKKADKVAKATAGNFAGLDANGNLTDSGKKAADFVVAEAGKRLMTDAEGTKLSGIKAGATKVEKSETNGNVKIDGTETTVYTLPTDVVLGSIATDEEVTEMLTEVFTA</sequence>
<accession>A0A8S5TI07</accession>
<name>A0A8S5TI07_9CAUD</name>
<proteinExistence type="predicted"/>
<dbReference type="EMBL" id="BK032830">
    <property type="protein sequence ID" value="DAF62964.1"/>
    <property type="molecule type" value="Genomic_DNA"/>
</dbReference>
<reference evidence="1" key="1">
    <citation type="journal article" date="2021" name="Proc. Natl. Acad. Sci. U.S.A.">
        <title>A Catalog of Tens of Thousands of Viruses from Human Metagenomes Reveals Hidden Associations with Chronic Diseases.</title>
        <authorList>
            <person name="Tisza M.J."/>
            <person name="Buck C.B."/>
        </authorList>
    </citation>
    <scope>NUCLEOTIDE SEQUENCE</scope>
    <source>
        <strain evidence="1">Ctu3532</strain>
    </source>
</reference>
<evidence type="ECO:0000313" key="1">
    <source>
        <dbReference type="EMBL" id="DAF62964.1"/>
    </source>
</evidence>